<dbReference type="KEGG" id="pspc:Strain318_001957"/>
<proteinExistence type="predicted"/>
<dbReference type="InterPro" id="IPR003593">
    <property type="entry name" value="AAA+_ATPase"/>
</dbReference>
<organism evidence="5">
    <name type="scientific">Pseudogemmatithrix spongiicola</name>
    <dbReference type="NCBI Taxonomy" id="3062599"/>
    <lineage>
        <taxon>Bacteria</taxon>
        <taxon>Pseudomonadati</taxon>
        <taxon>Gemmatimonadota</taxon>
        <taxon>Gemmatimonadia</taxon>
        <taxon>Gemmatimonadales</taxon>
        <taxon>Gemmatimonadaceae</taxon>
        <taxon>Pseudogemmatithrix</taxon>
    </lineage>
</organism>
<dbReference type="Proteomes" id="UP001229955">
    <property type="component" value="Chromosome"/>
</dbReference>
<reference evidence="5" key="1">
    <citation type="submission" date="2023-07" db="EMBL/GenBank/DDBJ databases">
        <authorList>
            <person name="Haufschild T."/>
            <person name="Kallscheuer N."/>
            <person name="Hammer J."/>
            <person name="Kohn T."/>
            <person name="Kabuu M."/>
            <person name="Jogler M."/>
            <person name="Wohfarth N."/>
            <person name="Heuer A."/>
            <person name="Rohde M."/>
            <person name="van Teeseling M.C.F."/>
            <person name="Jogler C."/>
        </authorList>
    </citation>
    <scope>NUCLEOTIDE SEQUENCE</scope>
    <source>
        <strain evidence="5">Strain 138</strain>
        <strain evidence="6">Strain 318</strain>
    </source>
</reference>
<sequence length="301" mass="33401">MTDAIRIRDLHWKAGREFAIRDLSMRVPTGAIYGFLGPNGSGKTSTIRCLLGMQPPHGGSIEVLGHAMPAKAPAALARIGYVPERLHLYGRLTVEESIRFHATFFPTFDHAEAERLRKRFTLRETQRIAALSKGEAGKLMMLLALAQRPELLVLDEPTDGLDPVIRRDVLSALVEFVEAKQATVLISSHLVHEQERICDWVGVMDGGRLVAELPMQEFRSGIKRLRVSGDAVSTAPFPCTLLSKGASGPHVDTWVVRGWQPEMREWFARAGAELREVEDLDLEESFVELLSGARAATMEAR</sequence>
<evidence type="ECO:0000256" key="3">
    <source>
        <dbReference type="ARBA" id="ARBA00022840"/>
    </source>
</evidence>
<dbReference type="Pfam" id="PF00005">
    <property type="entry name" value="ABC_tran"/>
    <property type="match status" value="1"/>
</dbReference>
<keyword evidence="3 5" id="KW-0067">ATP-binding</keyword>
<evidence type="ECO:0000313" key="7">
    <source>
        <dbReference type="Proteomes" id="UP001229955"/>
    </source>
</evidence>
<evidence type="ECO:0000313" key="5">
    <source>
        <dbReference type="EMBL" id="WKW12659.1"/>
    </source>
</evidence>
<keyword evidence="2" id="KW-0547">Nucleotide-binding</keyword>
<dbReference type="EMBL" id="CP130613">
    <property type="protein sequence ID" value="WKW15566.1"/>
    <property type="molecule type" value="Genomic_DNA"/>
</dbReference>
<keyword evidence="7" id="KW-1185">Reference proteome</keyword>
<dbReference type="GO" id="GO:0016887">
    <property type="term" value="F:ATP hydrolysis activity"/>
    <property type="evidence" value="ECO:0007669"/>
    <property type="project" value="InterPro"/>
</dbReference>
<gene>
    <name evidence="5" type="ORF">Strain138_001958</name>
    <name evidence="6" type="ORF">Strain318_001957</name>
</gene>
<accession>A0AA49Q5F6</accession>
<keyword evidence="1" id="KW-0813">Transport</keyword>
<protein>
    <submittedName>
        <fullName evidence="5">ABC transporter ATP-binding protein</fullName>
    </submittedName>
</protein>
<dbReference type="Gene3D" id="3.40.50.300">
    <property type="entry name" value="P-loop containing nucleotide triphosphate hydrolases"/>
    <property type="match status" value="1"/>
</dbReference>
<dbReference type="PROSITE" id="PS50893">
    <property type="entry name" value="ABC_TRANSPORTER_2"/>
    <property type="match status" value="1"/>
</dbReference>
<dbReference type="InterPro" id="IPR003439">
    <property type="entry name" value="ABC_transporter-like_ATP-bd"/>
</dbReference>
<dbReference type="PANTHER" id="PTHR42939">
    <property type="entry name" value="ABC TRANSPORTER ATP-BINDING PROTEIN ALBC-RELATED"/>
    <property type="match status" value="1"/>
</dbReference>
<dbReference type="PANTHER" id="PTHR42939:SF1">
    <property type="entry name" value="ABC TRANSPORTER ATP-BINDING PROTEIN ALBC-RELATED"/>
    <property type="match status" value="1"/>
</dbReference>
<dbReference type="CDD" id="cd03230">
    <property type="entry name" value="ABC_DR_subfamily_A"/>
    <property type="match status" value="1"/>
</dbReference>
<dbReference type="AlphaFoldDB" id="A0AA49Q5F6"/>
<dbReference type="SMART" id="SM00382">
    <property type="entry name" value="AAA"/>
    <property type="match status" value="1"/>
</dbReference>
<dbReference type="EMBL" id="CP130612">
    <property type="protein sequence ID" value="WKW12659.1"/>
    <property type="molecule type" value="Genomic_DNA"/>
</dbReference>
<evidence type="ECO:0000256" key="2">
    <source>
        <dbReference type="ARBA" id="ARBA00022741"/>
    </source>
</evidence>
<evidence type="ECO:0000313" key="6">
    <source>
        <dbReference type="EMBL" id="WKW15566.1"/>
    </source>
</evidence>
<dbReference type="InterPro" id="IPR027417">
    <property type="entry name" value="P-loop_NTPase"/>
</dbReference>
<evidence type="ECO:0000259" key="4">
    <source>
        <dbReference type="PROSITE" id="PS50893"/>
    </source>
</evidence>
<dbReference type="SUPFAM" id="SSF52540">
    <property type="entry name" value="P-loop containing nucleoside triphosphate hydrolases"/>
    <property type="match status" value="1"/>
</dbReference>
<feature type="domain" description="ABC transporter" evidence="4">
    <location>
        <begin position="5"/>
        <end position="231"/>
    </location>
</feature>
<evidence type="ECO:0000256" key="1">
    <source>
        <dbReference type="ARBA" id="ARBA00022448"/>
    </source>
</evidence>
<dbReference type="GO" id="GO:0005524">
    <property type="term" value="F:ATP binding"/>
    <property type="evidence" value="ECO:0007669"/>
    <property type="project" value="UniProtKB-KW"/>
</dbReference>
<dbReference type="RefSeq" id="WP_367885538.1">
    <property type="nucleotide sequence ID" value="NZ_CP130612.1"/>
</dbReference>
<dbReference type="InterPro" id="IPR051782">
    <property type="entry name" value="ABC_Transporter_VariousFunc"/>
</dbReference>
<name>A0AA49Q5F6_9BACT</name>
<accession>A0AA49Q893</accession>